<sequence length="1207" mass="132603">MRTRKSTLTEQQRAAHGIVSPLDTQNVNTILDDSAYSPAGNDYAVAPRTRTRRASEAIHGHKAAPEYPETPAPVLAPAAATASSSSSSSSSTSTSSTLSSAARITTTTTTAPPSSVEVICSHCKNGAIGTLKNSWIRMADEYFELTAPGSWTPSWGSKILQIQGDTESIAGLNHYSNFEVYACNNQNCISYSTDDQHLFVTCLPLQRKKYGRRQRFFKLRDIKLQCPDSDASVEPVIMEDRRQHQLSEPKAHSVASRREATMESLPLPSTRPASQAQDQKTSQEQHPQGHSPRERSQPYPAAPPRPHPMSSSDIQQYDEAYHSPHQRYREVPLSNGHQQSNGLPVGQACPVTQNQYAILMDANNRIQSQTNMNMAALDQQRRDVQKLQRQQENWSHDVQRIDAAISRFAEEFRIMQEVLDQTRAELRHRPIHAPAAVTSAPATSLDATTIELFARSLEQMRPKLGEIEDMKIQMQIMKERVARLDKSASAGLPPKPEPLAHSASSPQYVPAREAVGHGLARDVYHPVQPIPRVHTPGSRPEVRQESRPIPSSAPAPTGPSRDSPRSHNLLPHQQQHSQSHHQHQPRENNREQPHSRVYSHSNQHSQSSSHPHPNGHAHPHSHSNQPHQQAQPTSQHTSQAAHPLHRSQSAHSHSHLQPSTRQSMHGQAHTQATVVPAPQAPSSHHHTESTHIHNRPPPPTSQTQLHTHVQSHSQLSPQSGPREHVPLLPPMQSHERVGPPPQSTNHEQSQSQPHPPQLQAHGYGHVSSAEPLRRTESENSRSVGSQAAQASGWVTVNPSAKRGLSTGSEGRTEFPGHSHSPKRPKLATLEPRSESRESRSHGHFDRMEGDQSGMRGHAHNSYGESTPARFIAYQSTQEHPGEDRWRPDSHRTALPEHDMHAGFRRGGGRGRGRKSLPSEFNTPGHQWENIEGPGGPVGPFGYYNSVSPDTKSTALSVRRDSNGNVIPVAGHVSMDASRMQDPYAHTKKTRTKPVRNSDGILIRKDGRPDMRSQSSAANLRKVHARKEQERAEESVGDSPPSGLAYNTTHTPGSPSPMPASEGVDPHAHERHSQIMEKVFPNGHRGSSQGADRYFQQNGSPHKLTSVNGVKAEPSASETASPPRPIDAKSPARQLAEICEDEQDTSRNNASAKSAESSQEREQDKTVSGDGPLPVTPEKVSDEPPASLPTPIAEPMMSSEPLEVAASA</sequence>
<feature type="compositionally biased region" description="Polar residues" evidence="1">
    <location>
        <begin position="633"/>
        <end position="673"/>
    </location>
</feature>
<feature type="compositionally biased region" description="Low complexity" evidence="1">
    <location>
        <begin position="72"/>
        <end position="107"/>
    </location>
</feature>
<dbReference type="GeneID" id="54485373"/>
<dbReference type="EMBL" id="ML996575">
    <property type="protein sequence ID" value="KAF2756728.1"/>
    <property type="molecule type" value="Genomic_DNA"/>
</dbReference>
<feature type="compositionally biased region" description="Basic residues" evidence="1">
    <location>
        <begin position="902"/>
        <end position="914"/>
    </location>
</feature>
<reference evidence="2" key="1">
    <citation type="journal article" date="2020" name="Stud. Mycol.">
        <title>101 Dothideomycetes genomes: a test case for predicting lifestyles and emergence of pathogens.</title>
        <authorList>
            <person name="Haridas S."/>
            <person name="Albert R."/>
            <person name="Binder M."/>
            <person name="Bloem J."/>
            <person name="Labutti K."/>
            <person name="Salamov A."/>
            <person name="Andreopoulos B."/>
            <person name="Baker S."/>
            <person name="Barry K."/>
            <person name="Bills G."/>
            <person name="Bluhm B."/>
            <person name="Cannon C."/>
            <person name="Castanera R."/>
            <person name="Culley D."/>
            <person name="Daum C."/>
            <person name="Ezra D."/>
            <person name="Gonzalez J."/>
            <person name="Henrissat B."/>
            <person name="Kuo A."/>
            <person name="Liang C."/>
            <person name="Lipzen A."/>
            <person name="Lutzoni F."/>
            <person name="Magnuson J."/>
            <person name="Mondo S."/>
            <person name="Nolan M."/>
            <person name="Ohm R."/>
            <person name="Pangilinan J."/>
            <person name="Park H.-J."/>
            <person name="Ramirez L."/>
            <person name="Alfaro M."/>
            <person name="Sun H."/>
            <person name="Tritt A."/>
            <person name="Yoshinaga Y."/>
            <person name="Zwiers L.-H."/>
            <person name="Turgeon B."/>
            <person name="Goodwin S."/>
            <person name="Spatafora J."/>
            <person name="Crous P."/>
            <person name="Grigoriev I."/>
        </authorList>
    </citation>
    <scope>NUCLEOTIDE SEQUENCE</scope>
    <source>
        <strain evidence="2">CBS 121739</strain>
    </source>
</reference>
<accession>A0A6A6W1D3</accession>
<feature type="compositionally biased region" description="Polar residues" evidence="1">
    <location>
        <begin position="701"/>
        <end position="719"/>
    </location>
</feature>
<feature type="compositionally biased region" description="Low complexity" evidence="1">
    <location>
        <begin position="599"/>
        <end position="612"/>
    </location>
</feature>
<evidence type="ECO:0000313" key="2">
    <source>
        <dbReference type="EMBL" id="KAF2756728.1"/>
    </source>
</evidence>
<feature type="compositionally biased region" description="Basic and acidic residues" evidence="1">
    <location>
        <begin position="1001"/>
        <end position="1010"/>
    </location>
</feature>
<feature type="compositionally biased region" description="Polar residues" evidence="1">
    <location>
        <begin position="1"/>
        <end position="12"/>
    </location>
</feature>
<gene>
    <name evidence="2" type="ORF">EJ05DRAFT_477817</name>
</gene>
<feature type="compositionally biased region" description="Low complexity" evidence="1">
    <location>
        <begin position="622"/>
        <end position="632"/>
    </location>
</feature>
<feature type="region of interest" description="Disordered" evidence="1">
    <location>
        <begin position="526"/>
        <end position="863"/>
    </location>
</feature>
<feature type="region of interest" description="Disordered" evidence="1">
    <location>
        <begin position="240"/>
        <end position="314"/>
    </location>
</feature>
<feature type="compositionally biased region" description="Basic and acidic residues" evidence="1">
    <location>
        <begin position="240"/>
        <end position="261"/>
    </location>
</feature>
<feature type="region of interest" description="Disordered" evidence="1">
    <location>
        <begin position="49"/>
        <end position="107"/>
    </location>
</feature>
<feature type="compositionally biased region" description="Basic and acidic residues" evidence="1">
    <location>
        <begin position="1063"/>
        <end position="1074"/>
    </location>
</feature>
<dbReference type="Proteomes" id="UP000799437">
    <property type="component" value="Unassembled WGS sequence"/>
</dbReference>
<proteinExistence type="predicted"/>
<feature type="region of interest" description="Disordered" evidence="1">
    <location>
        <begin position="485"/>
        <end position="506"/>
    </location>
</feature>
<evidence type="ECO:0000313" key="3">
    <source>
        <dbReference type="Proteomes" id="UP000799437"/>
    </source>
</evidence>
<organism evidence="2 3">
    <name type="scientific">Pseudovirgaria hyperparasitica</name>
    <dbReference type="NCBI Taxonomy" id="470096"/>
    <lineage>
        <taxon>Eukaryota</taxon>
        <taxon>Fungi</taxon>
        <taxon>Dikarya</taxon>
        <taxon>Ascomycota</taxon>
        <taxon>Pezizomycotina</taxon>
        <taxon>Dothideomycetes</taxon>
        <taxon>Dothideomycetes incertae sedis</taxon>
        <taxon>Acrospermales</taxon>
        <taxon>Acrospermaceae</taxon>
        <taxon>Pseudovirgaria</taxon>
    </lineage>
</organism>
<feature type="compositionally biased region" description="Polar residues" evidence="1">
    <location>
        <begin position="1084"/>
        <end position="1107"/>
    </location>
</feature>
<feature type="compositionally biased region" description="Polar residues" evidence="1">
    <location>
        <begin position="271"/>
        <end position="288"/>
    </location>
</feature>
<feature type="compositionally biased region" description="Basic and acidic residues" evidence="1">
    <location>
        <begin position="831"/>
        <end position="849"/>
    </location>
</feature>
<feature type="region of interest" description="Disordered" evidence="1">
    <location>
        <begin position="972"/>
        <end position="1207"/>
    </location>
</feature>
<name>A0A6A6W1D3_9PEZI</name>
<evidence type="ECO:0000256" key="1">
    <source>
        <dbReference type="SAM" id="MobiDB-lite"/>
    </source>
</evidence>
<feature type="region of interest" description="Disordered" evidence="1">
    <location>
        <begin position="876"/>
        <end position="933"/>
    </location>
</feature>
<protein>
    <submittedName>
        <fullName evidence="2">Uncharacterized protein</fullName>
    </submittedName>
</protein>
<feature type="compositionally biased region" description="Basic and acidic residues" evidence="1">
    <location>
        <begin position="584"/>
        <end position="594"/>
    </location>
</feature>
<feature type="compositionally biased region" description="Polar residues" evidence="1">
    <location>
        <begin position="780"/>
        <end position="798"/>
    </location>
</feature>
<feature type="region of interest" description="Disordered" evidence="1">
    <location>
        <begin position="1"/>
        <end position="20"/>
    </location>
</feature>
<dbReference type="AlphaFoldDB" id="A0A6A6W1D3"/>
<dbReference type="RefSeq" id="XP_033599179.1">
    <property type="nucleotide sequence ID" value="XM_033744319.1"/>
</dbReference>
<feature type="compositionally biased region" description="Basic and acidic residues" evidence="1">
    <location>
        <begin position="879"/>
        <end position="901"/>
    </location>
</feature>
<feature type="compositionally biased region" description="Polar residues" evidence="1">
    <location>
        <begin position="1145"/>
        <end position="1156"/>
    </location>
</feature>
<keyword evidence="3" id="KW-1185">Reference proteome</keyword>
<feature type="compositionally biased region" description="Basic and acidic residues" evidence="1">
    <location>
        <begin position="1157"/>
        <end position="1166"/>
    </location>
</feature>
<dbReference type="OrthoDB" id="5396360at2759"/>